<name>A0AAD5TBT0_9FUNG</name>
<sequence length="152" mass="16844">MTIRTSSRSRRRLLSTWTCANPSTLNASSTPNSHFTSVRVPAQSSSSSSSWAPPPFVPVADSAQHSGFTFFARTCQQPQQNLSLECVSLEPLVAIPSVCGRCYGSAPCAELLSIERDMHLSDRDCGKRRRVIKDNEEDDNYNNPNVDNFVFE</sequence>
<reference evidence="1" key="1">
    <citation type="submission" date="2020-05" db="EMBL/GenBank/DDBJ databases">
        <title>Phylogenomic resolution of chytrid fungi.</title>
        <authorList>
            <person name="Stajich J.E."/>
            <person name="Amses K."/>
            <person name="Simmons R."/>
            <person name="Seto K."/>
            <person name="Myers J."/>
            <person name="Bonds A."/>
            <person name="Quandt C.A."/>
            <person name="Barry K."/>
            <person name="Liu P."/>
            <person name="Grigoriev I."/>
            <person name="Longcore J.E."/>
            <person name="James T.Y."/>
        </authorList>
    </citation>
    <scope>NUCLEOTIDE SEQUENCE</scope>
    <source>
        <strain evidence="1">JEL0513</strain>
    </source>
</reference>
<keyword evidence="2" id="KW-1185">Reference proteome</keyword>
<evidence type="ECO:0000313" key="2">
    <source>
        <dbReference type="Proteomes" id="UP001211907"/>
    </source>
</evidence>
<gene>
    <name evidence="1" type="ORF">HK100_010682</name>
</gene>
<dbReference type="Proteomes" id="UP001211907">
    <property type="component" value="Unassembled WGS sequence"/>
</dbReference>
<evidence type="ECO:0000313" key="1">
    <source>
        <dbReference type="EMBL" id="KAJ3143099.1"/>
    </source>
</evidence>
<protein>
    <submittedName>
        <fullName evidence="1">Uncharacterized protein</fullName>
    </submittedName>
</protein>
<dbReference type="EMBL" id="JADGJH010000006">
    <property type="protein sequence ID" value="KAJ3143099.1"/>
    <property type="molecule type" value="Genomic_DNA"/>
</dbReference>
<feature type="non-terminal residue" evidence="1">
    <location>
        <position position="152"/>
    </location>
</feature>
<comment type="caution">
    <text evidence="1">The sequence shown here is derived from an EMBL/GenBank/DDBJ whole genome shotgun (WGS) entry which is preliminary data.</text>
</comment>
<dbReference type="AlphaFoldDB" id="A0AAD5TBT0"/>
<proteinExistence type="predicted"/>
<organism evidence="1 2">
    <name type="scientific">Physocladia obscura</name>
    <dbReference type="NCBI Taxonomy" id="109957"/>
    <lineage>
        <taxon>Eukaryota</taxon>
        <taxon>Fungi</taxon>
        <taxon>Fungi incertae sedis</taxon>
        <taxon>Chytridiomycota</taxon>
        <taxon>Chytridiomycota incertae sedis</taxon>
        <taxon>Chytridiomycetes</taxon>
        <taxon>Chytridiales</taxon>
        <taxon>Chytriomycetaceae</taxon>
        <taxon>Physocladia</taxon>
    </lineage>
</organism>
<accession>A0AAD5TBT0</accession>